<sequence length="1909" mass="215755">MGVKNTTMITVSGHQILETIYVGSKTVIYRGFRLGDQQPIIVKVVNNEYPTLNDIARLKHEYDITQFLNMPGIVKSYCLKNTNGSLALILEDFGGESLYQYIQIKTLKITEFLTIAIKLVDILGELFKKRIIHQDIKPHNIIISSQTGEIKITDFAIASRVSRETQFICNLNRLEGTLAYMSPEQTGRMNRSIDYRTDFYSLGVTFYEMLTQHLPFETNDAMELVHCHIAKQPLPPHELNSDIPETISAIILKLLAKTPEERYQSSYGLRGDLQKCLNQLCETKQISYFPLGQQDISPIFQIPQKLYGRDREIATLLAACERVLGGDRDKLCLYSPSGYSEMMLISGYSGIGKSALVQEVYQPITKHKGYFISGKCDQLQRNIPYASIIQAFQKLIRQLLTESDAQIAVWRVKILAALSTNCQVIINVIPEIELIVGQQPAVAELGVVESQNRFNRVLQNFIHIFSKPEHPLVLFLDDLQWADSASLKLIQLLMTEANSHYLFLIGAYRDKEVNATHPLMLTLKEIQKHNHKSNCGNNLFPKLNHISLSPLNLAHITQLITETLHCEQSRAMPLAELVVEKTHGNPFFVNEFLKSLYTQELVEFDFDQGVWQWNIADIQAAPITNNVVDLMADKIQRLSAQTQQILKLAACIGYQFDLQTLSIVYKKTAIATASDLWEAIESGLILPLGNEDQLLRTEDWIKQETETESKFAVSHLPALISYKFLHDRVQQAADCLIPEDQKQIVHLQVGQLLLKNNQCAREEKIFDIVNQLNFGMQLITNQSEKYELAELNLCAGKKSKLSAAYNSAMNYLRNGMKLLGNCSWEEQYELTLALYQEAVEAAYINGEFAEMERYMQIVLQQAKTVLDKVKVYEIKIQFCAARNKMQGTIETTLEILDLLEIRFPQNPSKLDVQQSYTETKYALAGKEPLDLLDLPEMTDPYKIAALRLMSNVTISAYNTAPIIFQLMTLQQVKLLVQYGNSAVAASSYAWYGLFLSGIVDDIDTGYEFGQLALKILDKFDAKEFQAKTFFAFNIFIMPWKFHVKETLKPLLSSYQIGIEMADFEYAARAALHYGCHSYLAGYPLVETEQDMSKYSHLMLELKQESVLCKNEIIRRSILKLLDRFEPTVGCNCGDFNDEKLLKFLLEANLCNTIFVLAINRLIVSYLLQDFPLVNKYAVLAETYLDSGCAFILGAIFNFYESLYQLAIYAEAESDEKVQILDKVHTNQQKMQIWAYHAPMNFLQKYHLVAAEKHRVLGEDIQAIDNYNRAIELSREHEYLQEEALANELAAKFYLTKGMTKIAQVYMVDAHYCYQRWGALAKVRQLEETYSHLLIWQSSSFEKARTSISQTLNRLTTSATSSSSDSGVAEALDLATVIKASQAIAGEIVLENLLAKLMAIVIENAGATKGVLILCQNGELWIKAVKEVGSDTVKVLQSLPVDHSDVLPTVIVNYVARTQSDVVLSNATCEGLFIKDILIQENQPQSVLCTPILNQGKLMGVLYLENHLTTGAFTENHLEVLKILSSQAAISIENALLYQTLEQKVQERTTQLAQANMDLEKRNLLIRQVFGRYLSDDIVANLLESPERLKLGGDRRKMTILTSDLRGFTAISERSQPEEVISILNIYFEYMADVITKYQGSINEFMGDGILVLFGAPTPREDDALRAVACACAMQLAMDAVNEKLKYLNFPQLDMGIGINTGLVILGNIGSEKRTKYGIVGSQVNLAYRIESYSLGGEILISEQTLQEVGSIVRINGQKQVHPKGVKQLINIYCVDGIGKPYNLFLPREEEIFFTLTEIIPIQYAMIEEKHINETMFQGSVIQISEKGAKVYCDHVSEGCLPPAQTNIKLNLLVPNIPAELQEDIYAKVSENLADSRSFYLHFSRKSLALEMMRWAKLSQKICLFPSSVN</sequence>
<dbReference type="PROSITE" id="PS00108">
    <property type="entry name" value="PROTEIN_KINASE_ST"/>
    <property type="match status" value="1"/>
</dbReference>
<dbReference type="SUPFAM" id="SSF55781">
    <property type="entry name" value="GAF domain-like"/>
    <property type="match status" value="1"/>
</dbReference>
<dbReference type="InterPro" id="IPR008271">
    <property type="entry name" value="Ser/Thr_kinase_AS"/>
</dbReference>
<dbReference type="KEGG" id="ttq:NIES37_62500"/>
<dbReference type="InterPro" id="IPR003018">
    <property type="entry name" value="GAF"/>
</dbReference>
<organism evidence="4 5">
    <name type="scientific">Tolypothrix tenuis PCC 7101</name>
    <dbReference type="NCBI Taxonomy" id="231146"/>
    <lineage>
        <taxon>Bacteria</taxon>
        <taxon>Bacillati</taxon>
        <taxon>Cyanobacteriota</taxon>
        <taxon>Cyanophyceae</taxon>
        <taxon>Nostocales</taxon>
        <taxon>Tolypothrichaceae</taxon>
        <taxon>Tolypothrix</taxon>
    </lineage>
</organism>
<accession>A0A1Z4N935</accession>
<dbReference type="InterPro" id="IPR041664">
    <property type="entry name" value="AAA_16"/>
</dbReference>
<evidence type="ECO:0000259" key="2">
    <source>
        <dbReference type="PROSITE" id="PS50011"/>
    </source>
</evidence>
<dbReference type="GO" id="GO:0016020">
    <property type="term" value="C:membrane"/>
    <property type="evidence" value="ECO:0007669"/>
    <property type="project" value="UniProtKB-SubCell"/>
</dbReference>
<dbReference type="PROSITE" id="PS50011">
    <property type="entry name" value="PROTEIN_KINASE_DOM"/>
    <property type="match status" value="1"/>
</dbReference>
<dbReference type="InterPro" id="IPR029016">
    <property type="entry name" value="GAF-like_dom_sf"/>
</dbReference>
<feature type="domain" description="Guanylate cyclase" evidence="3">
    <location>
        <begin position="1598"/>
        <end position="1730"/>
    </location>
</feature>
<dbReference type="GO" id="GO:0035556">
    <property type="term" value="P:intracellular signal transduction"/>
    <property type="evidence" value="ECO:0007669"/>
    <property type="project" value="InterPro"/>
</dbReference>
<evidence type="ECO:0000259" key="3">
    <source>
        <dbReference type="PROSITE" id="PS50125"/>
    </source>
</evidence>
<dbReference type="Gene3D" id="3.30.450.40">
    <property type="match status" value="1"/>
</dbReference>
<comment type="subcellular location">
    <subcellularLocation>
        <location evidence="1">Membrane</location>
        <topology evidence="1">Single-pass membrane protein</topology>
    </subcellularLocation>
</comment>
<dbReference type="Gene3D" id="3.40.50.300">
    <property type="entry name" value="P-loop containing nucleotide triphosphate hydrolases"/>
    <property type="match status" value="1"/>
</dbReference>
<proteinExistence type="predicted"/>
<dbReference type="SUPFAM" id="SSF55073">
    <property type="entry name" value="Nucleotide cyclase"/>
    <property type="match status" value="1"/>
</dbReference>
<evidence type="ECO:0000313" key="4">
    <source>
        <dbReference type="EMBL" id="BAZ02239.1"/>
    </source>
</evidence>
<dbReference type="Pfam" id="PF13191">
    <property type="entry name" value="AAA_16"/>
    <property type="match status" value="1"/>
</dbReference>
<dbReference type="CDD" id="cd07302">
    <property type="entry name" value="CHD"/>
    <property type="match status" value="1"/>
</dbReference>
<dbReference type="GO" id="GO:0005524">
    <property type="term" value="F:ATP binding"/>
    <property type="evidence" value="ECO:0007669"/>
    <property type="project" value="InterPro"/>
</dbReference>
<dbReference type="PROSITE" id="PS50125">
    <property type="entry name" value="GUANYLATE_CYCLASE_2"/>
    <property type="match status" value="1"/>
</dbReference>
<feature type="domain" description="Protein kinase" evidence="2">
    <location>
        <begin position="14"/>
        <end position="277"/>
    </location>
</feature>
<keyword evidence="5" id="KW-1185">Reference proteome</keyword>
<dbReference type="InterPro" id="IPR029787">
    <property type="entry name" value="Nucleotide_cyclase"/>
</dbReference>
<evidence type="ECO:0000313" key="5">
    <source>
        <dbReference type="Proteomes" id="UP000218785"/>
    </source>
</evidence>
<dbReference type="Pfam" id="PF00211">
    <property type="entry name" value="Guanylate_cyc"/>
    <property type="match status" value="1"/>
</dbReference>
<keyword evidence="4" id="KW-0808">Transferase</keyword>
<dbReference type="PANTHER" id="PTHR43642:SF1">
    <property type="entry name" value="HYBRID SIGNAL TRANSDUCTION HISTIDINE KINASE G"/>
    <property type="match status" value="1"/>
</dbReference>
<reference evidence="4 5" key="1">
    <citation type="submission" date="2017-06" db="EMBL/GenBank/DDBJ databases">
        <title>Genome sequencing of cyanobaciteial culture collection at National Institute for Environmental Studies (NIES).</title>
        <authorList>
            <person name="Hirose Y."/>
            <person name="Shimura Y."/>
            <person name="Fujisawa T."/>
            <person name="Nakamura Y."/>
            <person name="Kawachi M."/>
        </authorList>
    </citation>
    <scope>NUCLEOTIDE SEQUENCE [LARGE SCALE GENOMIC DNA]</scope>
    <source>
        <strain evidence="4 5">NIES-37</strain>
    </source>
</reference>
<dbReference type="GO" id="GO:0009190">
    <property type="term" value="P:cyclic nucleotide biosynthetic process"/>
    <property type="evidence" value="ECO:0007669"/>
    <property type="project" value="InterPro"/>
</dbReference>
<dbReference type="Gene3D" id="1.10.510.10">
    <property type="entry name" value="Transferase(Phosphotransferase) domain 1"/>
    <property type="match status" value="1"/>
</dbReference>
<dbReference type="CDD" id="cd14014">
    <property type="entry name" value="STKc_PknB_like"/>
    <property type="match status" value="1"/>
</dbReference>
<dbReference type="InterPro" id="IPR000719">
    <property type="entry name" value="Prot_kinase_dom"/>
</dbReference>
<protein>
    <submittedName>
        <fullName evidence="4">Multi-sensor signal transduction multi-kinase</fullName>
    </submittedName>
</protein>
<name>A0A1Z4N935_9CYAN</name>
<dbReference type="InterPro" id="IPR001054">
    <property type="entry name" value="A/G_cyclase"/>
</dbReference>
<dbReference type="SUPFAM" id="SSF52540">
    <property type="entry name" value="P-loop containing nucleoside triphosphate hydrolases"/>
    <property type="match status" value="1"/>
</dbReference>
<gene>
    <name evidence="4" type="ORF">NIES37_62500</name>
</gene>
<dbReference type="SUPFAM" id="SSF56112">
    <property type="entry name" value="Protein kinase-like (PK-like)"/>
    <property type="match status" value="1"/>
</dbReference>
<dbReference type="Gene3D" id="3.30.70.1230">
    <property type="entry name" value="Nucleotide cyclase"/>
    <property type="match status" value="1"/>
</dbReference>
<dbReference type="SMART" id="SM00220">
    <property type="entry name" value="S_TKc"/>
    <property type="match status" value="1"/>
</dbReference>
<dbReference type="Pfam" id="PF00069">
    <property type="entry name" value="Pkinase"/>
    <property type="match status" value="1"/>
</dbReference>
<dbReference type="EMBL" id="AP018248">
    <property type="protein sequence ID" value="BAZ02239.1"/>
    <property type="molecule type" value="Genomic_DNA"/>
</dbReference>
<keyword evidence="4" id="KW-0418">Kinase</keyword>
<dbReference type="SMART" id="SM00044">
    <property type="entry name" value="CYCc"/>
    <property type="match status" value="1"/>
</dbReference>
<dbReference type="SMART" id="SM00065">
    <property type="entry name" value="GAF"/>
    <property type="match status" value="1"/>
</dbReference>
<evidence type="ECO:0000256" key="1">
    <source>
        <dbReference type="ARBA" id="ARBA00004167"/>
    </source>
</evidence>
<dbReference type="InterPro" id="IPR027417">
    <property type="entry name" value="P-loop_NTPase"/>
</dbReference>
<dbReference type="Pfam" id="PF01590">
    <property type="entry name" value="GAF"/>
    <property type="match status" value="1"/>
</dbReference>
<dbReference type="PANTHER" id="PTHR43642">
    <property type="entry name" value="HYBRID SIGNAL TRANSDUCTION HISTIDINE KINASE G"/>
    <property type="match status" value="1"/>
</dbReference>
<dbReference type="GO" id="GO:0004672">
    <property type="term" value="F:protein kinase activity"/>
    <property type="evidence" value="ECO:0007669"/>
    <property type="project" value="InterPro"/>
</dbReference>
<dbReference type="InterPro" id="IPR011009">
    <property type="entry name" value="Kinase-like_dom_sf"/>
</dbReference>
<dbReference type="GO" id="GO:0004016">
    <property type="term" value="F:adenylate cyclase activity"/>
    <property type="evidence" value="ECO:0007669"/>
    <property type="project" value="UniProtKB-ARBA"/>
</dbReference>
<dbReference type="InterPro" id="IPR053159">
    <property type="entry name" value="Hybrid_Histidine_Kinase"/>
</dbReference>
<dbReference type="Gene3D" id="3.30.200.20">
    <property type="entry name" value="Phosphorylase Kinase, domain 1"/>
    <property type="match status" value="1"/>
</dbReference>
<dbReference type="Proteomes" id="UP000218785">
    <property type="component" value="Chromosome"/>
</dbReference>